<comment type="caution">
    <text evidence="2">The sequence shown here is derived from an EMBL/GenBank/DDBJ whole genome shotgun (WGS) entry which is preliminary data.</text>
</comment>
<keyword evidence="2" id="KW-0808">Transferase</keyword>
<keyword evidence="2" id="KW-0489">Methyltransferase</keyword>
<dbReference type="EMBL" id="JADBGG010000021">
    <property type="protein sequence ID" value="MBE1426049.1"/>
    <property type="molecule type" value="Genomic_DNA"/>
</dbReference>
<dbReference type="InterPro" id="IPR029063">
    <property type="entry name" value="SAM-dependent_MTases_sf"/>
</dbReference>
<proteinExistence type="predicted"/>
<dbReference type="InterPro" id="IPR006342">
    <property type="entry name" value="FkbM_mtfrase"/>
</dbReference>
<feature type="domain" description="Methyltransferase FkbM" evidence="1">
    <location>
        <begin position="312"/>
        <end position="474"/>
    </location>
</feature>
<gene>
    <name evidence="2" type="ORF">H4684_002710</name>
</gene>
<evidence type="ECO:0000313" key="3">
    <source>
        <dbReference type="Proteomes" id="UP000639010"/>
    </source>
</evidence>
<dbReference type="SUPFAM" id="SSF53335">
    <property type="entry name" value="S-adenosyl-L-methionine-dependent methyltransferases"/>
    <property type="match status" value="2"/>
</dbReference>
<evidence type="ECO:0000313" key="2">
    <source>
        <dbReference type="EMBL" id="MBE1426049.1"/>
    </source>
</evidence>
<dbReference type="Gene3D" id="3.40.50.150">
    <property type="entry name" value="Vaccinia Virus protein VP39"/>
    <property type="match status" value="2"/>
</dbReference>
<dbReference type="InterPro" id="IPR053188">
    <property type="entry name" value="FkbM_Methyltransferase"/>
</dbReference>
<accession>A0ABR9H5R4</accession>
<organism evidence="2 3">
    <name type="scientific">Desulfomicrobium macestii</name>
    <dbReference type="NCBI Taxonomy" id="90731"/>
    <lineage>
        <taxon>Bacteria</taxon>
        <taxon>Pseudomonadati</taxon>
        <taxon>Thermodesulfobacteriota</taxon>
        <taxon>Desulfovibrionia</taxon>
        <taxon>Desulfovibrionales</taxon>
        <taxon>Desulfomicrobiaceae</taxon>
        <taxon>Desulfomicrobium</taxon>
    </lineage>
</organism>
<dbReference type="Proteomes" id="UP000639010">
    <property type="component" value="Unassembled WGS sequence"/>
</dbReference>
<protein>
    <submittedName>
        <fullName evidence="2">FkbM family methyltransferase</fullName>
    </submittedName>
</protein>
<dbReference type="Pfam" id="PF05050">
    <property type="entry name" value="Methyltransf_21"/>
    <property type="match status" value="1"/>
</dbReference>
<dbReference type="GO" id="GO:0008168">
    <property type="term" value="F:methyltransferase activity"/>
    <property type="evidence" value="ECO:0007669"/>
    <property type="project" value="UniProtKB-KW"/>
</dbReference>
<dbReference type="RefSeq" id="WP_192624117.1">
    <property type="nucleotide sequence ID" value="NZ_JADBGG010000021.1"/>
</dbReference>
<dbReference type="PANTHER" id="PTHR36973:SF4">
    <property type="entry name" value="NODULATION PROTEIN"/>
    <property type="match status" value="1"/>
</dbReference>
<dbReference type="NCBIfam" id="TIGR01444">
    <property type="entry name" value="fkbM_fam"/>
    <property type="match status" value="1"/>
</dbReference>
<name>A0ABR9H5R4_9BACT</name>
<dbReference type="GO" id="GO:0032259">
    <property type="term" value="P:methylation"/>
    <property type="evidence" value="ECO:0007669"/>
    <property type="project" value="UniProtKB-KW"/>
</dbReference>
<sequence length="509" mass="59063">MKKYSKNIDIEYLVNNNLWSTDIPLKLHLGCGKKIFKGYVNIDYPSEKHNIVNVKPDIEIDILKLNFGANQIDEIRLHHVFEHFNRVTALGLLIRWTEWLKDGGKLIIETPDLIGCAQTLVSDAPYKIKAAISRHLAGDQTAEWGYHIDHWFADRFYKTLTLFGYENVQIKQDKWDHPPYLSNVIVVARKKNIIPRNLLVEAANMLLKDSLVSHTEIKSFKIWTNQLNSFLDDDKHDSKNDYIANKFTIQSITEALKNECGKIRYQELFEMLHEFSLAGMNIGCSCESYTNGEYYILKYISDKYIEKPIVFDVGANTGEYTINANKAFKNKATIYAFEPSRTAYSILYNKFSDNHDILTYNIGFGEKCENKTLYSTKNNSRLSSLYKRNLEHAKITMDTAENITIDTIDEFCTKNKIGKITLLKLDVEGHELFVLRGAKKMIESNKIDYIQFEFGGCNIDSQTFFKDIFLLLSEKYKIFRVLKDGLREIEKYKECHEIFIYSNFLAIAK</sequence>
<dbReference type="PANTHER" id="PTHR36973">
    <property type="entry name" value="SLL1456 PROTEIN-RELATED"/>
    <property type="match status" value="1"/>
</dbReference>
<evidence type="ECO:0000259" key="1">
    <source>
        <dbReference type="Pfam" id="PF05050"/>
    </source>
</evidence>
<reference evidence="2 3" key="1">
    <citation type="submission" date="2020-10" db="EMBL/GenBank/DDBJ databases">
        <title>Genomic Encyclopedia of Type Strains, Phase IV (KMG-IV): sequencing the most valuable type-strain genomes for metagenomic binning, comparative biology and taxonomic classification.</title>
        <authorList>
            <person name="Goeker M."/>
        </authorList>
    </citation>
    <scope>NUCLEOTIDE SEQUENCE [LARGE SCALE GENOMIC DNA]</scope>
    <source>
        <strain evidence="2 3">DSM 4194</strain>
    </source>
</reference>
<keyword evidence="3" id="KW-1185">Reference proteome</keyword>